<evidence type="ECO:0000256" key="6">
    <source>
        <dbReference type="SAM" id="Phobius"/>
    </source>
</evidence>
<keyword evidence="8" id="KW-1185">Reference proteome</keyword>
<keyword evidence="2 6" id="KW-0812">Transmembrane</keyword>
<feature type="region of interest" description="Disordered" evidence="5">
    <location>
        <begin position="399"/>
        <end position="474"/>
    </location>
</feature>
<evidence type="ECO:0000256" key="5">
    <source>
        <dbReference type="SAM" id="MobiDB-lite"/>
    </source>
</evidence>
<feature type="compositionally biased region" description="Low complexity" evidence="5">
    <location>
        <begin position="620"/>
        <end position="641"/>
    </location>
</feature>
<evidence type="ECO:0000256" key="1">
    <source>
        <dbReference type="ARBA" id="ARBA00004167"/>
    </source>
</evidence>
<proteinExistence type="predicted"/>
<feature type="domain" description="V-type proton ATPase subunit S1/VOA1 transmembrane" evidence="7">
    <location>
        <begin position="138"/>
        <end position="169"/>
    </location>
</feature>
<evidence type="ECO:0000256" key="2">
    <source>
        <dbReference type="ARBA" id="ARBA00022692"/>
    </source>
</evidence>
<protein>
    <submittedName>
        <fullName evidence="9">Ac45-VOA1_TM domain-containing protein</fullName>
    </submittedName>
</protein>
<name>A0A1I8FS43_9PLAT</name>
<feature type="compositionally biased region" description="Basic and acidic residues" evidence="5">
    <location>
        <begin position="331"/>
        <end position="340"/>
    </location>
</feature>
<dbReference type="GO" id="GO:0016020">
    <property type="term" value="C:membrane"/>
    <property type="evidence" value="ECO:0007669"/>
    <property type="project" value="UniProtKB-SubCell"/>
</dbReference>
<feature type="region of interest" description="Disordered" evidence="5">
    <location>
        <begin position="595"/>
        <end position="658"/>
    </location>
</feature>
<keyword evidence="3 6" id="KW-1133">Transmembrane helix</keyword>
<feature type="region of interest" description="Disordered" evidence="5">
    <location>
        <begin position="331"/>
        <end position="355"/>
    </location>
</feature>
<dbReference type="AlphaFoldDB" id="A0A1I8FS43"/>
<dbReference type="WBParaSite" id="maker-unitig_44441-snap-gene-0.2-mRNA-1">
    <property type="protein sequence ID" value="maker-unitig_44441-snap-gene-0.2-mRNA-1"/>
    <property type="gene ID" value="maker-unitig_44441-snap-gene-0.2"/>
</dbReference>
<reference evidence="9" key="1">
    <citation type="submission" date="2016-11" db="UniProtKB">
        <authorList>
            <consortium name="WormBaseParasite"/>
        </authorList>
    </citation>
    <scope>IDENTIFICATION</scope>
</reference>
<sequence length="715" mass="77415">WESNPGPVVSRFGSAVALRCTEAHSELRRRHQEPQTSPWSIASGTASLSCKSGSSANCTNVAETALTQESLASFITPNGSCYHCTNNTRLSTSGRRTGSNGSAAADYDLRQISSCSHSASLPTANSPRMSTTASDSSLLSLLVLLVITVILMYGVLMLVSVATPDRFDDPKGKNHPAGRPAQLLDIPAAREAAVCARRSAEQQAPEAKQRQREAGRASVFVASLVRPMRSPRCCRLSGAQEGTRPRKRGSTNSKSGGAASQHAARIARRSNCLKASDVFFGQLARDSRRWRSGGKARTSAKRKSAASSTSSSVLVLLLFVVQRRRHVDTHDEAVVREKRGPGAAVDDDDGEDSESQRTLANILAEAAAQALRSALGADMPFFARLVVWLARSSAASAFGSHHDQDCLPGVAEIPGGERSRRPHLQPGKHADETKPCECGTPKTRRTSGWSSSPTRSSRPRSSRRGAPPCKEAAMPLPTVQFMERKVEEIRRHINYEIKDDAELEKIIQEKRRFVSLSVNPAYRKAQLLKERGLAELEGDLEKVRQLQEQLQDVEDEQRRVEEARLKKVNAISEVNRKNRKDNLGLAEQALKEEYQEVRDLESQGGDRSPGALPGLSVRHPSSSSSPSQPASPSSPSLPLPANRHQPPPPAADASGTGADFYDIHNFDLHIEVDVPAVATPAVCRSSQGGAGDLLARSASGRSLNLDEYKRRKGLI</sequence>
<dbReference type="Proteomes" id="UP000095280">
    <property type="component" value="Unplaced"/>
</dbReference>
<evidence type="ECO:0000256" key="4">
    <source>
        <dbReference type="ARBA" id="ARBA00023136"/>
    </source>
</evidence>
<feature type="region of interest" description="Disordered" evidence="5">
    <location>
        <begin position="233"/>
        <end position="263"/>
    </location>
</feature>
<comment type="subcellular location">
    <subcellularLocation>
        <location evidence="1">Membrane</location>
        <topology evidence="1">Single-pass membrane protein</topology>
    </subcellularLocation>
</comment>
<evidence type="ECO:0000259" key="7">
    <source>
        <dbReference type="Pfam" id="PF20520"/>
    </source>
</evidence>
<accession>A0A1I8FS43</accession>
<feature type="compositionally biased region" description="Low complexity" evidence="5">
    <location>
        <begin position="446"/>
        <end position="456"/>
    </location>
</feature>
<organism evidence="8 9">
    <name type="scientific">Macrostomum lignano</name>
    <dbReference type="NCBI Taxonomy" id="282301"/>
    <lineage>
        <taxon>Eukaryota</taxon>
        <taxon>Metazoa</taxon>
        <taxon>Spiralia</taxon>
        <taxon>Lophotrochozoa</taxon>
        <taxon>Platyhelminthes</taxon>
        <taxon>Rhabditophora</taxon>
        <taxon>Macrostomorpha</taxon>
        <taxon>Macrostomida</taxon>
        <taxon>Macrostomidae</taxon>
        <taxon>Macrostomum</taxon>
    </lineage>
</organism>
<evidence type="ECO:0000256" key="3">
    <source>
        <dbReference type="ARBA" id="ARBA00022989"/>
    </source>
</evidence>
<dbReference type="Pfam" id="PF20520">
    <property type="entry name" value="Ac45-VOA1_TM"/>
    <property type="match status" value="1"/>
</dbReference>
<dbReference type="InterPro" id="IPR046756">
    <property type="entry name" value="VAS1/VOA1_TM"/>
</dbReference>
<evidence type="ECO:0000313" key="8">
    <source>
        <dbReference type="Proteomes" id="UP000095280"/>
    </source>
</evidence>
<feature type="transmembrane region" description="Helical" evidence="6">
    <location>
        <begin position="138"/>
        <end position="161"/>
    </location>
</feature>
<keyword evidence="4 6" id="KW-0472">Membrane</keyword>
<evidence type="ECO:0000313" key="9">
    <source>
        <dbReference type="WBParaSite" id="maker-unitig_44441-snap-gene-0.2-mRNA-1"/>
    </source>
</evidence>